<reference evidence="7" key="1">
    <citation type="submission" date="2017-09" db="EMBL/GenBank/DDBJ databases">
        <title>Contemporary evolution of a Lepidopteran species, Heliothis virescens, in response to modern agricultural practices.</title>
        <authorList>
            <person name="Fritz M.L."/>
            <person name="Deyonke A.M."/>
            <person name="Papanicolaou A."/>
            <person name="Micinski S."/>
            <person name="Westbrook J."/>
            <person name="Gould F."/>
        </authorList>
    </citation>
    <scope>NUCLEOTIDE SEQUENCE [LARGE SCALE GENOMIC DNA]</scope>
    <source>
        <strain evidence="7">HvINT-</strain>
        <tissue evidence="7">Whole body</tissue>
    </source>
</reference>
<sequence length="111" mass="12544">MIPPSAKFAIVIYAVFLITDIVDGNERNLGDSLTMNTMIRDMCSRSLSRLIFQICTGNVRISDLPSDRLSNVRGKRAALLFKERLKRQVADECCLNPCSVSQLIEYCPDTW</sequence>
<comment type="similarity">
    <text evidence="1 4">Belongs to the insulin family.</text>
</comment>
<feature type="domain" description="Insulin-like" evidence="6">
    <location>
        <begin position="40"/>
        <end position="107"/>
    </location>
</feature>
<dbReference type="SMART" id="SM00078">
    <property type="entry name" value="IlGF"/>
    <property type="match status" value="1"/>
</dbReference>
<dbReference type="Pfam" id="PF00049">
    <property type="entry name" value="Insulin"/>
    <property type="match status" value="1"/>
</dbReference>
<dbReference type="PROSITE" id="PS00262">
    <property type="entry name" value="INSULIN"/>
    <property type="match status" value="1"/>
</dbReference>
<dbReference type="AlphaFoldDB" id="A0A2A4K2M7"/>
<evidence type="ECO:0000313" key="7">
    <source>
        <dbReference type="EMBL" id="PCG78497.1"/>
    </source>
</evidence>
<evidence type="ECO:0000256" key="2">
    <source>
        <dbReference type="ARBA" id="ARBA00022685"/>
    </source>
</evidence>
<feature type="chain" id="PRO_5012224078" description="Insulin-like domain-containing protein" evidence="5">
    <location>
        <begin position="25"/>
        <end position="111"/>
    </location>
</feature>
<dbReference type="EMBL" id="NWSH01000197">
    <property type="protein sequence ID" value="PCG78497.1"/>
    <property type="molecule type" value="Genomic_DNA"/>
</dbReference>
<protein>
    <recommendedName>
        <fullName evidence="6">Insulin-like domain-containing protein</fullName>
    </recommendedName>
</protein>
<gene>
    <name evidence="7" type="ORF">B5V51_3957</name>
</gene>
<organism evidence="7">
    <name type="scientific">Heliothis virescens</name>
    <name type="common">Tobacco budworm moth</name>
    <dbReference type="NCBI Taxonomy" id="7102"/>
    <lineage>
        <taxon>Eukaryota</taxon>
        <taxon>Metazoa</taxon>
        <taxon>Ecdysozoa</taxon>
        <taxon>Arthropoda</taxon>
        <taxon>Hexapoda</taxon>
        <taxon>Insecta</taxon>
        <taxon>Pterygota</taxon>
        <taxon>Neoptera</taxon>
        <taxon>Endopterygota</taxon>
        <taxon>Lepidoptera</taxon>
        <taxon>Glossata</taxon>
        <taxon>Ditrysia</taxon>
        <taxon>Noctuoidea</taxon>
        <taxon>Noctuidae</taxon>
        <taxon>Heliothinae</taxon>
        <taxon>Heliothis</taxon>
    </lineage>
</organism>
<dbReference type="InterPro" id="IPR016179">
    <property type="entry name" value="Insulin-like"/>
</dbReference>
<dbReference type="GO" id="GO:0005179">
    <property type="term" value="F:hormone activity"/>
    <property type="evidence" value="ECO:0007669"/>
    <property type="project" value="InterPro"/>
</dbReference>
<keyword evidence="2" id="KW-0165">Cleavage on pair of basic residues</keyword>
<dbReference type="InterPro" id="IPR036438">
    <property type="entry name" value="Insulin-like_sf"/>
</dbReference>
<dbReference type="GO" id="GO:0005576">
    <property type="term" value="C:extracellular region"/>
    <property type="evidence" value="ECO:0007669"/>
    <property type="project" value="UniProtKB-SubCell"/>
</dbReference>
<dbReference type="InterPro" id="IPR022353">
    <property type="entry name" value="Insulin_CS"/>
</dbReference>
<evidence type="ECO:0000256" key="3">
    <source>
        <dbReference type="ARBA" id="ARBA00022729"/>
    </source>
</evidence>
<evidence type="ECO:0000259" key="6">
    <source>
        <dbReference type="SMART" id="SM00078"/>
    </source>
</evidence>
<comment type="caution">
    <text evidence="7">The sequence shown here is derived from an EMBL/GenBank/DDBJ whole genome shotgun (WGS) entry which is preliminary data.</text>
</comment>
<comment type="subcellular location">
    <subcellularLocation>
        <location evidence="4">Secreted</location>
    </subcellularLocation>
</comment>
<dbReference type="CDD" id="cd04366">
    <property type="entry name" value="IlGF_insulin_bombyxin_like"/>
    <property type="match status" value="1"/>
</dbReference>
<evidence type="ECO:0000256" key="4">
    <source>
        <dbReference type="RuleBase" id="RU000406"/>
    </source>
</evidence>
<dbReference type="Gene3D" id="1.10.100.10">
    <property type="entry name" value="Insulin-like"/>
    <property type="match status" value="1"/>
</dbReference>
<keyword evidence="4" id="KW-0964">Secreted</keyword>
<proteinExistence type="inferred from homology"/>
<keyword evidence="3 5" id="KW-0732">Signal</keyword>
<dbReference type="SUPFAM" id="SSF56994">
    <property type="entry name" value="Insulin-like"/>
    <property type="match status" value="1"/>
</dbReference>
<evidence type="ECO:0000256" key="1">
    <source>
        <dbReference type="ARBA" id="ARBA00009034"/>
    </source>
</evidence>
<accession>A0A2A4K2M7</accession>
<feature type="signal peptide" evidence="5">
    <location>
        <begin position="1"/>
        <end position="24"/>
    </location>
</feature>
<name>A0A2A4K2M7_HELVI</name>
<evidence type="ECO:0000256" key="5">
    <source>
        <dbReference type="SAM" id="SignalP"/>
    </source>
</evidence>